<proteinExistence type="predicted"/>
<dbReference type="NCBIfam" id="TIGR02549">
    <property type="entry name" value="CRISPR_DxTHG"/>
    <property type="match status" value="1"/>
</dbReference>
<name>A0ABT7BQA8_9CYAN</name>
<dbReference type="InterPro" id="IPR013383">
    <property type="entry name" value="CRISPR-assoc_prot_DxTHG_CS"/>
</dbReference>
<accession>A0ABT7BQA8</accession>
<dbReference type="InterPro" id="IPR011742">
    <property type="entry name" value="CRISPR-assoc_prot_TM1812"/>
</dbReference>
<dbReference type="EMBL" id="JAQPOK010000136">
    <property type="protein sequence ID" value="MDJ1180709.1"/>
    <property type="molecule type" value="Genomic_DNA"/>
</dbReference>
<sequence>MAKILISSLGTGSLNPNNTSKRQYRTAVYKIDGQSYERSFIASVLYEHLQLDGMIFLGTVKSMWEEAYESFCLEKGLTVDEDYYVKLSDTIDNLNYQSPLDSIDLSKLEAVLGEQSKCILIKYGIQDSELQENLDKIIQIVDYLEDGDEIYIDITHSFRSLSLFLFLVLIFVNDLKADRNIKIAGIYYGMLDVCREFEYAPIVNLKSLFDLTQWIKGAYSLKNFGNGYLISTLLEQQGNDQLAEGIRKLSDAININYVPTIQQQATTLKKSIQSDQSSPFKYLKNILGDFIEQLSPQSKMVNPESNFQLKLASWYCKNKRYATAYITLAEAIITYVCEINSKDFKNKDDREDMKKILTKTHRDFSLSKIYVKINPIRNAIAHASFDKKRSSYSKAIQDLDSYLKETKQIFKTEKL</sequence>
<dbReference type="SUPFAM" id="SSF160980">
    <property type="entry name" value="SSO1389-like"/>
    <property type="match status" value="1"/>
</dbReference>
<organism evidence="1 2">
    <name type="scientific">Roseofilum halophilum BLCC-M91</name>
    <dbReference type="NCBI Taxonomy" id="3022259"/>
    <lineage>
        <taxon>Bacteria</taxon>
        <taxon>Bacillati</taxon>
        <taxon>Cyanobacteriota</taxon>
        <taxon>Cyanophyceae</taxon>
        <taxon>Desertifilales</taxon>
        <taxon>Desertifilaceae</taxon>
        <taxon>Roseofilum</taxon>
        <taxon>Roseofilum halophilum</taxon>
    </lineage>
</organism>
<keyword evidence="2" id="KW-1185">Reference proteome</keyword>
<gene>
    <name evidence="1" type="primary">csx2</name>
    <name evidence="1" type="ORF">PJF56_17760</name>
</gene>
<evidence type="ECO:0000313" key="1">
    <source>
        <dbReference type="EMBL" id="MDJ1180709.1"/>
    </source>
</evidence>
<dbReference type="RefSeq" id="WP_283764010.1">
    <property type="nucleotide sequence ID" value="NZ_JAQPOK010000136.1"/>
</dbReference>
<comment type="caution">
    <text evidence="1">The sequence shown here is derived from an EMBL/GenBank/DDBJ whole genome shotgun (WGS) entry which is preliminary data.</text>
</comment>
<dbReference type="NCBIfam" id="TIGR02221">
    <property type="entry name" value="cas_TM1812"/>
    <property type="match status" value="1"/>
</dbReference>
<evidence type="ECO:0000313" key="2">
    <source>
        <dbReference type="Proteomes" id="UP001231370"/>
    </source>
</evidence>
<reference evidence="1 2" key="1">
    <citation type="submission" date="2023-01" db="EMBL/GenBank/DDBJ databases">
        <title>Novel diversity within Roseofilum (Cyanobacteria; Desertifilaceae) from marine benthic mats with descriptions of four novel species.</title>
        <authorList>
            <person name="Wang Y."/>
            <person name="Berthold D.E."/>
            <person name="Hu J."/>
            <person name="Lefler F.W."/>
            <person name="Laughinghouse H.D. IV."/>
        </authorList>
    </citation>
    <scope>NUCLEOTIDE SEQUENCE [LARGE SCALE GENOMIC DNA]</scope>
    <source>
        <strain evidence="1 2">BLCC-M91</strain>
    </source>
</reference>
<protein>
    <submittedName>
        <fullName evidence="1">TIGR02221 family CRISPR-associated protein</fullName>
    </submittedName>
</protein>
<dbReference type="Proteomes" id="UP001231370">
    <property type="component" value="Unassembled WGS sequence"/>
</dbReference>